<organism evidence="6 7">
    <name type="scientific">Microbispora bryophytorum subsp. camponoti</name>
    <dbReference type="NCBI Taxonomy" id="1677852"/>
    <lineage>
        <taxon>Bacteria</taxon>
        <taxon>Bacillati</taxon>
        <taxon>Actinomycetota</taxon>
        <taxon>Actinomycetes</taxon>
        <taxon>Streptosporangiales</taxon>
        <taxon>Streptosporangiaceae</taxon>
        <taxon>Microbispora</taxon>
    </lineage>
</organism>
<dbReference type="Proteomes" id="UP000653231">
    <property type="component" value="Unassembled WGS sequence"/>
</dbReference>
<sequence>MAAVDALSPQSPNRRRDEGVTAELDSTDRKILELLQKDARLPNKDLAERVGVAPSTALERVRSLRRRGLITAFRAEVDTQALGRPLEALLAMRVRPHTSQLVEPLRAFVLGLPETIALFHVAGPQDFLVHVAVPDADHLHRLILERILVRQEIVHLETTLIFRTERRTVQGPVS</sequence>
<dbReference type="InterPro" id="IPR000485">
    <property type="entry name" value="AsnC-type_HTH_dom"/>
</dbReference>
<feature type="region of interest" description="Disordered" evidence="4">
    <location>
        <begin position="1"/>
        <end position="22"/>
    </location>
</feature>
<name>A0ABR8LCD4_9ACTN</name>
<dbReference type="Gene3D" id="1.10.10.10">
    <property type="entry name" value="Winged helix-like DNA-binding domain superfamily/Winged helix DNA-binding domain"/>
    <property type="match status" value="1"/>
</dbReference>
<evidence type="ECO:0000256" key="4">
    <source>
        <dbReference type="SAM" id="MobiDB-lite"/>
    </source>
</evidence>
<protein>
    <submittedName>
        <fullName evidence="6">Lrp/AsnC family transcriptional regulator</fullName>
    </submittedName>
</protein>
<keyword evidence="7" id="KW-1185">Reference proteome</keyword>
<keyword evidence="3" id="KW-0804">Transcription</keyword>
<proteinExistence type="predicted"/>
<dbReference type="PANTHER" id="PTHR30154">
    <property type="entry name" value="LEUCINE-RESPONSIVE REGULATORY PROTEIN"/>
    <property type="match status" value="1"/>
</dbReference>
<dbReference type="Pfam" id="PF13412">
    <property type="entry name" value="HTH_24"/>
    <property type="match status" value="1"/>
</dbReference>
<dbReference type="SMART" id="SM00344">
    <property type="entry name" value="HTH_ASNC"/>
    <property type="match status" value="1"/>
</dbReference>
<dbReference type="InterPro" id="IPR019888">
    <property type="entry name" value="Tscrpt_reg_AsnC-like"/>
</dbReference>
<keyword evidence="2" id="KW-0238">DNA-binding</keyword>
<dbReference type="InterPro" id="IPR011008">
    <property type="entry name" value="Dimeric_a/b-barrel"/>
</dbReference>
<feature type="domain" description="HTH asnC-type" evidence="5">
    <location>
        <begin position="24"/>
        <end position="85"/>
    </location>
</feature>
<gene>
    <name evidence="6" type="ORF">IEQ31_23330</name>
</gene>
<evidence type="ECO:0000256" key="1">
    <source>
        <dbReference type="ARBA" id="ARBA00023015"/>
    </source>
</evidence>
<reference evidence="6 7" key="1">
    <citation type="submission" date="2020-09" db="EMBL/GenBank/DDBJ databases">
        <title>Actinomycete isolated from the Camponotus japonicus Mayr.</title>
        <authorList>
            <person name="Gong X."/>
        </authorList>
    </citation>
    <scope>NUCLEOTIDE SEQUENCE [LARGE SCALE GENOMIC DNA]</scope>
    <source>
        <strain evidence="6 7">2C-HV3</strain>
    </source>
</reference>
<dbReference type="PRINTS" id="PR00033">
    <property type="entry name" value="HTHASNC"/>
</dbReference>
<evidence type="ECO:0000313" key="7">
    <source>
        <dbReference type="Proteomes" id="UP000653231"/>
    </source>
</evidence>
<dbReference type="InterPro" id="IPR036388">
    <property type="entry name" value="WH-like_DNA-bd_sf"/>
</dbReference>
<dbReference type="InterPro" id="IPR011991">
    <property type="entry name" value="ArsR-like_HTH"/>
</dbReference>
<dbReference type="SUPFAM" id="SSF54909">
    <property type="entry name" value="Dimeric alpha+beta barrel"/>
    <property type="match status" value="1"/>
</dbReference>
<keyword evidence="1" id="KW-0805">Transcription regulation</keyword>
<accession>A0ABR8LCD4</accession>
<evidence type="ECO:0000313" key="6">
    <source>
        <dbReference type="EMBL" id="MBD3146098.1"/>
    </source>
</evidence>
<dbReference type="CDD" id="cd00090">
    <property type="entry name" value="HTH_ARSR"/>
    <property type="match status" value="1"/>
</dbReference>
<evidence type="ECO:0000256" key="3">
    <source>
        <dbReference type="ARBA" id="ARBA00023163"/>
    </source>
</evidence>
<dbReference type="SUPFAM" id="SSF46785">
    <property type="entry name" value="Winged helix' DNA-binding domain"/>
    <property type="match status" value="1"/>
</dbReference>
<dbReference type="EMBL" id="JACXRZ010000017">
    <property type="protein sequence ID" value="MBD3146098.1"/>
    <property type="molecule type" value="Genomic_DNA"/>
</dbReference>
<dbReference type="PROSITE" id="PS50956">
    <property type="entry name" value="HTH_ASNC_2"/>
    <property type="match status" value="1"/>
</dbReference>
<dbReference type="Gene3D" id="3.30.70.920">
    <property type="match status" value="1"/>
</dbReference>
<dbReference type="PANTHER" id="PTHR30154:SF54">
    <property type="entry name" value="POSSIBLE TRANSCRIPTIONAL REGULATORY PROTEIN (PROBABLY LRP_ASNC-FAMILY)"/>
    <property type="match status" value="1"/>
</dbReference>
<evidence type="ECO:0000256" key="2">
    <source>
        <dbReference type="ARBA" id="ARBA00023125"/>
    </source>
</evidence>
<dbReference type="InterPro" id="IPR036390">
    <property type="entry name" value="WH_DNA-bd_sf"/>
</dbReference>
<dbReference type="InterPro" id="IPR019887">
    <property type="entry name" value="Tscrpt_reg_AsnC/Lrp_C"/>
</dbReference>
<evidence type="ECO:0000259" key="5">
    <source>
        <dbReference type="PROSITE" id="PS50956"/>
    </source>
</evidence>
<dbReference type="Pfam" id="PF01037">
    <property type="entry name" value="AsnC_trans_reg"/>
    <property type="match status" value="1"/>
</dbReference>
<comment type="caution">
    <text evidence="6">The sequence shown here is derived from an EMBL/GenBank/DDBJ whole genome shotgun (WGS) entry which is preliminary data.</text>
</comment>